<evidence type="ECO:0000259" key="1">
    <source>
        <dbReference type="Pfam" id="PF01979"/>
    </source>
</evidence>
<proteinExistence type="predicted"/>
<dbReference type="Gene3D" id="2.30.40.10">
    <property type="entry name" value="Urease, subunit C, domain 1"/>
    <property type="match status" value="1"/>
</dbReference>
<dbReference type="KEGG" id="cbw:RR42_s1527"/>
<dbReference type="STRING" id="68895.RR42_s1527"/>
<dbReference type="Proteomes" id="UP000031843">
    <property type="component" value="Chromosome secondary"/>
</dbReference>
<dbReference type="SUPFAM" id="SSF51556">
    <property type="entry name" value="Metallo-dependent hydrolases"/>
    <property type="match status" value="1"/>
</dbReference>
<dbReference type="Gene3D" id="3.20.20.140">
    <property type="entry name" value="Metal-dependent hydrolases"/>
    <property type="match status" value="2"/>
</dbReference>
<dbReference type="PIRSF" id="PIRSF038971">
    <property type="entry name" value="PhnM"/>
    <property type="match status" value="1"/>
</dbReference>
<organism evidence="2 3">
    <name type="scientific">Cupriavidus basilensis</name>
    <dbReference type="NCBI Taxonomy" id="68895"/>
    <lineage>
        <taxon>Bacteria</taxon>
        <taxon>Pseudomonadati</taxon>
        <taxon>Pseudomonadota</taxon>
        <taxon>Betaproteobacteria</taxon>
        <taxon>Burkholderiales</taxon>
        <taxon>Burkholderiaceae</taxon>
        <taxon>Cupriavidus</taxon>
    </lineage>
</organism>
<dbReference type="PANTHER" id="PTHR43135">
    <property type="entry name" value="ALPHA-D-RIBOSE 1-METHYLPHOSPHONATE 5-TRIPHOSPHATE DIPHOSPHATASE"/>
    <property type="match status" value="1"/>
</dbReference>
<gene>
    <name evidence="2" type="ORF">RR42_s1527</name>
</gene>
<dbReference type="InterPro" id="IPR051781">
    <property type="entry name" value="Metallo-dep_Hydrolase"/>
</dbReference>
<dbReference type="NCBIfam" id="NF011990">
    <property type="entry name" value="PRK15446.2-6"/>
    <property type="match status" value="1"/>
</dbReference>
<dbReference type="PANTHER" id="PTHR43135:SF3">
    <property type="entry name" value="ALPHA-D-RIBOSE 1-METHYLPHOSPHONATE 5-TRIPHOSPHATE DIPHOSPHATASE"/>
    <property type="match status" value="1"/>
</dbReference>
<dbReference type="GO" id="GO:0019700">
    <property type="term" value="P:organic phosphonate catabolic process"/>
    <property type="evidence" value="ECO:0007669"/>
    <property type="project" value="InterPro"/>
</dbReference>
<name>A0A0C4YKN7_9BURK</name>
<dbReference type="InterPro" id="IPR032466">
    <property type="entry name" value="Metal_Hydrolase"/>
</dbReference>
<feature type="domain" description="Amidohydrolase-related" evidence="1">
    <location>
        <begin position="225"/>
        <end position="379"/>
    </location>
</feature>
<accession>A0A0C4YKN7</accession>
<reference evidence="2 3" key="1">
    <citation type="journal article" date="2015" name="Genome Announc.">
        <title>Complete Genome Sequence of Cupriavidus basilensis 4G11, Isolated from the Oak Ridge Field Research Center Site.</title>
        <authorList>
            <person name="Ray J."/>
            <person name="Waters R.J."/>
            <person name="Skerker J.M."/>
            <person name="Kuehl J.V."/>
            <person name="Price M.N."/>
            <person name="Huang J."/>
            <person name="Chakraborty R."/>
            <person name="Arkin A.P."/>
            <person name="Deutschbauer A."/>
        </authorList>
    </citation>
    <scope>NUCLEOTIDE SEQUENCE [LARGE SCALE GENOMIC DNA]</scope>
    <source>
        <strain evidence="2">4G11</strain>
    </source>
</reference>
<keyword evidence="3" id="KW-1185">Reference proteome</keyword>
<keyword evidence="2" id="KW-0378">Hydrolase</keyword>
<dbReference type="InterPro" id="IPR006680">
    <property type="entry name" value="Amidohydro-rel"/>
</dbReference>
<dbReference type="RefSeq" id="WP_043354801.1">
    <property type="nucleotide sequence ID" value="NZ_CP010537.1"/>
</dbReference>
<dbReference type="NCBIfam" id="NF011989">
    <property type="entry name" value="PRK15446.2-5"/>
    <property type="match status" value="1"/>
</dbReference>
<sequence length="413" mass="42976">MLPAYLTHARIVLPDGVLADSALLIDNGHIAAIEPDAAAVPRTAQVIDLRGQTLLPGLVDLHCDAIEKEAEPRSQVMFPLDFAVAQIDRRNAAAGITTPYHAISFAGSSFGVRNFDTAGELVRAVAAFRGHSLVDNRIHCRYEVTDASALPVLEQLVDSGLVDLVSVMDHSPGQGQFKTLEAYLAYMMGNHAMSLEEAHAAAARKLVEQDGALDRVERLLALAARTGVPAASHDDDSAQRIATMHALGVRMSEFPINLETAQAAKAKGLPTILGAPNVLRGQSQSGSMRAIDAINAGVADCLCSDYQPSTLIAAAFAAERLAGLSLPQAAALVSANPAAACGLSDRGRIGAGLRADLVAVAMVAGQPLVTHTWSSGRLVFAARYPAGALAPDGTGVVQMPASDAPGEPRRAAA</sequence>
<dbReference type="InterPro" id="IPR012696">
    <property type="entry name" value="PhnM"/>
</dbReference>
<dbReference type="EMBL" id="CP010537">
    <property type="protein sequence ID" value="AJG23115.1"/>
    <property type="molecule type" value="Genomic_DNA"/>
</dbReference>
<dbReference type="InterPro" id="IPR011059">
    <property type="entry name" value="Metal-dep_hydrolase_composite"/>
</dbReference>
<dbReference type="Pfam" id="PF01979">
    <property type="entry name" value="Amidohydro_1"/>
    <property type="match status" value="1"/>
</dbReference>
<dbReference type="AlphaFoldDB" id="A0A0C4YKN7"/>
<dbReference type="SUPFAM" id="SSF51338">
    <property type="entry name" value="Composite domain of metallo-dependent hydrolases"/>
    <property type="match status" value="1"/>
</dbReference>
<protein>
    <submittedName>
        <fullName evidence="2">Metal-dependent hydrolase involved in phosphonate metabolism</fullName>
    </submittedName>
</protein>
<dbReference type="NCBIfam" id="NF011984">
    <property type="entry name" value="PRK15446.1-5"/>
    <property type="match status" value="1"/>
</dbReference>
<evidence type="ECO:0000313" key="2">
    <source>
        <dbReference type="EMBL" id="AJG23115.1"/>
    </source>
</evidence>
<dbReference type="NCBIfam" id="NF011987">
    <property type="entry name" value="PRK15446.2-3"/>
    <property type="match status" value="1"/>
</dbReference>
<dbReference type="GO" id="GO:0016810">
    <property type="term" value="F:hydrolase activity, acting on carbon-nitrogen (but not peptide) bonds"/>
    <property type="evidence" value="ECO:0007669"/>
    <property type="project" value="InterPro"/>
</dbReference>
<dbReference type="OrthoDB" id="9785413at2"/>
<evidence type="ECO:0000313" key="3">
    <source>
        <dbReference type="Proteomes" id="UP000031843"/>
    </source>
</evidence>